<accession>A0A0F9AAM9</accession>
<proteinExistence type="predicted"/>
<dbReference type="Gene3D" id="1.20.140.10">
    <property type="entry name" value="Butyryl-CoA Dehydrogenase, subunit A, domain 3"/>
    <property type="match status" value="1"/>
</dbReference>
<evidence type="ECO:0008006" key="2">
    <source>
        <dbReference type="Google" id="ProtNLM"/>
    </source>
</evidence>
<dbReference type="AlphaFoldDB" id="A0A0F9AAM9"/>
<dbReference type="EMBL" id="LAZR01043676">
    <property type="protein sequence ID" value="KKL06500.1"/>
    <property type="molecule type" value="Genomic_DNA"/>
</dbReference>
<gene>
    <name evidence="1" type="ORF">LCGC14_2595400</name>
</gene>
<sequence length="157" mass="17295">EEMYMGLGGEGVEDMPAAMFEAMVDCNGCHRYPREEKIAGYVKSVKVAKAEACDSCHGEGFGQMLVPMWQNPIQGKYSVLAESLEQVESILSQVKSSPEKDQAYDLYQKAKHNLELVKADGSWGVHNAGYAGALLDKAEEYLEEVRKTLEGGQASRQ</sequence>
<feature type="non-terminal residue" evidence="1">
    <location>
        <position position="1"/>
    </location>
</feature>
<comment type="caution">
    <text evidence="1">The sequence shown here is derived from an EMBL/GenBank/DDBJ whole genome shotgun (WGS) entry which is preliminary data.</text>
</comment>
<reference evidence="1" key="1">
    <citation type="journal article" date="2015" name="Nature">
        <title>Complex archaea that bridge the gap between prokaryotes and eukaryotes.</title>
        <authorList>
            <person name="Spang A."/>
            <person name="Saw J.H."/>
            <person name="Jorgensen S.L."/>
            <person name="Zaremba-Niedzwiedzka K."/>
            <person name="Martijn J."/>
            <person name="Lind A.E."/>
            <person name="van Eijk R."/>
            <person name="Schleper C."/>
            <person name="Guy L."/>
            <person name="Ettema T.J."/>
        </authorList>
    </citation>
    <scope>NUCLEOTIDE SEQUENCE</scope>
</reference>
<name>A0A0F9AAM9_9ZZZZ</name>
<dbReference type="SUPFAM" id="SSF48695">
    <property type="entry name" value="Multiheme cytochromes"/>
    <property type="match status" value="1"/>
</dbReference>
<protein>
    <recommendedName>
        <fullName evidence="2">Cytochrome c-552/4 domain-containing protein</fullName>
    </recommendedName>
</protein>
<evidence type="ECO:0000313" key="1">
    <source>
        <dbReference type="EMBL" id="KKL06500.1"/>
    </source>
</evidence>
<organism evidence="1">
    <name type="scientific">marine sediment metagenome</name>
    <dbReference type="NCBI Taxonomy" id="412755"/>
    <lineage>
        <taxon>unclassified sequences</taxon>
        <taxon>metagenomes</taxon>
        <taxon>ecological metagenomes</taxon>
    </lineage>
</organism>
<dbReference type="InterPro" id="IPR036280">
    <property type="entry name" value="Multihaem_cyt_sf"/>
</dbReference>